<organism evidence="4 5">
    <name type="scientific">Streptomyces bungoensis</name>
    <dbReference type="NCBI Taxonomy" id="285568"/>
    <lineage>
        <taxon>Bacteria</taxon>
        <taxon>Bacillati</taxon>
        <taxon>Actinomycetota</taxon>
        <taxon>Actinomycetes</taxon>
        <taxon>Kitasatosporales</taxon>
        <taxon>Streptomycetaceae</taxon>
        <taxon>Streptomyces</taxon>
    </lineage>
</organism>
<evidence type="ECO:0000313" key="5">
    <source>
        <dbReference type="Proteomes" id="UP000053024"/>
    </source>
</evidence>
<gene>
    <name evidence="4" type="ORF">AQJ66_00240</name>
</gene>
<dbReference type="GO" id="GO:0043856">
    <property type="term" value="F:anti-sigma factor antagonist activity"/>
    <property type="evidence" value="ECO:0007669"/>
    <property type="project" value="InterPro"/>
</dbReference>
<evidence type="ECO:0000313" key="4">
    <source>
        <dbReference type="EMBL" id="KUN90375.1"/>
    </source>
</evidence>
<feature type="domain" description="STAS" evidence="3">
    <location>
        <begin position="11"/>
        <end position="112"/>
    </location>
</feature>
<dbReference type="Gene3D" id="3.30.750.24">
    <property type="entry name" value="STAS domain"/>
    <property type="match status" value="1"/>
</dbReference>
<keyword evidence="5" id="KW-1185">Reference proteome</keyword>
<dbReference type="Proteomes" id="UP000053024">
    <property type="component" value="Unassembled WGS sequence"/>
</dbReference>
<dbReference type="PANTHER" id="PTHR33495:SF2">
    <property type="entry name" value="ANTI-SIGMA FACTOR ANTAGONIST TM_1081-RELATED"/>
    <property type="match status" value="1"/>
</dbReference>
<accession>A0A117RH05</accession>
<evidence type="ECO:0000256" key="1">
    <source>
        <dbReference type="ARBA" id="ARBA00009013"/>
    </source>
</evidence>
<dbReference type="NCBIfam" id="TIGR00377">
    <property type="entry name" value="ant_ant_sig"/>
    <property type="match status" value="1"/>
</dbReference>
<dbReference type="InterPro" id="IPR058548">
    <property type="entry name" value="MlaB-like_STAS"/>
</dbReference>
<dbReference type="PROSITE" id="PS50801">
    <property type="entry name" value="STAS"/>
    <property type="match status" value="1"/>
</dbReference>
<dbReference type="InterPro" id="IPR002645">
    <property type="entry name" value="STAS_dom"/>
</dbReference>
<dbReference type="EMBL" id="LMWX01000001">
    <property type="protein sequence ID" value="KUN90375.1"/>
    <property type="molecule type" value="Genomic_DNA"/>
</dbReference>
<dbReference type="AlphaFoldDB" id="A0A117RH05"/>
<reference evidence="4 5" key="1">
    <citation type="submission" date="2015-10" db="EMBL/GenBank/DDBJ databases">
        <title>Draft genome sequence of Streptomyces bungoensis DSM 41781, type strain for the species Streptomyces bungoensis.</title>
        <authorList>
            <person name="Ruckert C."/>
            <person name="Winkler A."/>
            <person name="Kalinowski J."/>
            <person name="Kampfer P."/>
            <person name="Glaeser S."/>
        </authorList>
    </citation>
    <scope>NUCLEOTIDE SEQUENCE [LARGE SCALE GENOMIC DNA]</scope>
    <source>
        <strain evidence="4 5">DSM 41781</strain>
    </source>
</reference>
<dbReference type="PANTHER" id="PTHR33495">
    <property type="entry name" value="ANTI-SIGMA FACTOR ANTAGONIST TM_1081-RELATED-RELATED"/>
    <property type="match status" value="1"/>
</dbReference>
<name>A0A117RH05_9ACTN</name>
<evidence type="ECO:0000256" key="2">
    <source>
        <dbReference type="RuleBase" id="RU003749"/>
    </source>
</evidence>
<dbReference type="InterPro" id="IPR003658">
    <property type="entry name" value="Anti-sigma_ant"/>
</dbReference>
<dbReference type="InterPro" id="IPR036513">
    <property type="entry name" value="STAS_dom_sf"/>
</dbReference>
<sequence>MAISTHPSPAGPVVLRLAGELDHYTGPDLRQAVEDLLRTPGGPGIVADLSGLDYCDSTGITVIITAFHRAQAMGSSFSVGGLSPAMSQLFRVAGLDQIFVLHPSVQEAVDALGGD</sequence>
<dbReference type="STRING" id="285568.AQJ66_00240"/>
<evidence type="ECO:0000259" key="3">
    <source>
        <dbReference type="PROSITE" id="PS50801"/>
    </source>
</evidence>
<protein>
    <recommendedName>
        <fullName evidence="2">Anti-sigma factor antagonist</fullName>
    </recommendedName>
</protein>
<dbReference type="SUPFAM" id="SSF52091">
    <property type="entry name" value="SpoIIaa-like"/>
    <property type="match status" value="1"/>
</dbReference>
<comment type="caution">
    <text evidence="4">The sequence shown here is derived from an EMBL/GenBank/DDBJ whole genome shotgun (WGS) entry which is preliminary data.</text>
</comment>
<proteinExistence type="inferred from homology"/>
<dbReference type="CDD" id="cd07043">
    <property type="entry name" value="STAS_anti-anti-sigma_factors"/>
    <property type="match status" value="1"/>
</dbReference>
<dbReference type="Pfam" id="PF13466">
    <property type="entry name" value="STAS_2"/>
    <property type="match status" value="1"/>
</dbReference>
<comment type="similarity">
    <text evidence="1 2">Belongs to the anti-sigma-factor antagonist family.</text>
</comment>